<organism evidence="3 4">
    <name type="scientific">Aromatoleum bremense</name>
    <dbReference type="NCBI Taxonomy" id="76115"/>
    <lineage>
        <taxon>Bacteria</taxon>
        <taxon>Pseudomonadati</taxon>
        <taxon>Pseudomonadota</taxon>
        <taxon>Betaproteobacteria</taxon>
        <taxon>Rhodocyclales</taxon>
        <taxon>Rhodocyclaceae</taxon>
        <taxon>Aromatoleum</taxon>
    </lineage>
</organism>
<dbReference type="InterPro" id="IPR047647">
    <property type="entry name" value="ISAs1_transpos"/>
</dbReference>
<keyword evidence="4" id="KW-1185">Reference proteome</keyword>
<evidence type="ECO:0000313" key="3">
    <source>
        <dbReference type="EMBL" id="NMG16029.1"/>
    </source>
</evidence>
<protein>
    <submittedName>
        <fullName evidence="3">ISAs1 family transposase</fullName>
    </submittedName>
</protein>
<dbReference type="Pfam" id="PF01609">
    <property type="entry name" value="DDE_Tnp_1"/>
    <property type="match status" value="1"/>
</dbReference>
<accession>A0ABX1NVI2</accession>
<dbReference type="InterPro" id="IPR051698">
    <property type="entry name" value="Transposase_11-like"/>
</dbReference>
<comment type="caution">
    <text evidence="3">The sequence shown here is derived from an EMBL/GenBank/DDBJ whole genome shotgun (WGS) entry which is preliminary data.</text>
</comment>
<dbReference type="InterPro" id="IPR002559">
    <property type="entry name" value="Transposase_11"/>
</dbReference>
<sequence length="385" mass="42700">MDIGKLADMVEVFEGLEDWRNAQQTRHRLSELLTVAVCAVLSGADDFEEVSQWGQAKLPWLRGFLRLDYGVASPDTFERVFALLDPKQFEQAFRTWVGRIIPALGQDQVVAIDGKSSRRTTSKAAAAPLHLVSAFAANVGVVLGQTATAEKSNEITAIPELLKVLDINGCIVTIDAMGTQTKIARAIRERGAHYVLCVKDNHPKLLDSIMFADIDPRGPLTPSSTHETTSTGHGRTEVRRCTAYDATDRLHKAAAWKDVASFAVVERVRTVGERTSTERAYYISSLPADAERIALAIRSHWEVENRLHWCLDVQFGDDYARGRIGHIAHNLALVRHMALNLIRLDKSIKTSIKTKRLLAATSDEFRAALLGFEVPDEDDDEDDDS</sequence>
<evidence type="ECO:0000313" key="4">
    <source>
        <dbReference type="Proteomes" id="UP000633943"/>
    </source>
</evidence>
<gene>
    <name evidence="3" type="ORF">GPA24_10840</name>
</gene>
<dbReference type="Proteomes" id="UP000633943">
    <property type="component" value="Unassembled WGS sequence"/>
</dbReference>
<dbReference type="PANTHER" id="PTHR30298:SF0">
    <property type="entry name" value="PROTEIN YBFL-RELATED"/>
    <property type="match status" value="1"/>
</dbReference>
<dbReference type="NCBIfam" id="NF033564">
    <property type="entry name" value="transpos_ISAs1"/>
    <property type="match status" value="1"/>
</dbReference>
<evidence type="ECO:0000259" key="2">
    <source>
        <dbReference type="Pfam" id="PF13808"/>
    </source>
</evidence>
<reference evidence="3 4" key="1">
    <citation type="submission" date="2019-12" db="EMBL/GenBank/DDBJ databases">
        <title>Comparative genomics gives insights into the taxonomy of the Azoarcus-Aromatoleum group and reveals separate origins of nif in the plant-associated Azoarcus and non-plant-associated Aromatoleum sub-groups.</title>
        <authorList>
            <person name="Lafos M."/>
            <person name="Maluk M."/>
            <person name="Batista M."/>
            <person name="Junghare M."/>
            <person name="Carmona M."/>
            <person name="Faoro H."/>
            <person name="Cruz L.M."/>
            <person name="Battistoni F."/>
            <person name="De Souza E."/>
            <person name="Pedrosa F."/>
            <person name="Chen W.-M."/>
            <person name="Poole P.S."/>
            <person name="Dixon R.A."/>
            <person name="James E.K."/>
        </authorList>
    </citation>
    <scope>NUCLEOTIDE SEQUENCE [LARGE SCALE GENOMIC DNA]</scope>
    <source>
        <strain evidence="3 4">PbN1</strain>
    </source>
</reference>
<dbReference type="PANTHER" id="PTHR30298">
    <property type="entry name" value="H REPEAT-ASSOCIATED PREDICTED TRANSPOSASE"/>
    <property type="match status" value="1"/>
</dbReference>
<name>A0ABX1NVI2_9RHOO</name>
<dbReference type="EMBL" id="WTVP01000026">
    <property type="protein sequence ID" value="NMG16029.1"/>
    <property type="molecule type" value="Genomic_DNA"/>
</dbReference>
<feature type="domain" description="Transposase IS4-like" evidence="1">
    <location>
        <begin position="106"/>
        <end position="341"/>
    </location>
</feature>
<proteinExistence type="predicted"/>
<feature type="domain" description="H repeat-associated protein N-terminal" evidence="2">
    <location>
        <begin position="11"/>
        <end position="97"/>
    </location>
</feature>
<dbReference type="InterPro" id="IPR032806">
    <property type="entry name" value="YbfD_N"/>
</dbReference>
<evidence type="ECO:0000259" key="1">
    <source>
        <dbReference type="Pfam" id="PF01609"/>
    </source>
</evidence>
<dbReference type="Pfam" id="PF13808">
    <property type="entry name" value="DDE_Tnp_1_assoc"/>
    <property type="match status" value="1"/>
</dbReference>
<dbReference type="RefSeq" id="WP_169202631.1">
    <property type="nucleotide sequence ID" value="NZ_CP059467.1"/>
</dbReference>